<dbReference type="SUPFAM" id="SSF53474">
    <property type="entry name" value="alpha/beta-Hydrolases"/>
    <property type="match status" value="1"/>
</dbReference>
<dbReference type="InterPro" id="IPR029058">
    <property type="entry name" value="AB_hydrolase_fold"/>
</dbReference>
<feature type="non-terminal residue" evidence="2">
    <location>
        <position position="118"/>
    </location>
</feature>
<dbReference type="InterPro" id="IPR050309">
    <property type="entry name" value="Type-B_Carboxylest/Lipase"/>
</dbReference>
<dbReference type="Pfam" id="PF00135">
    <property type="entry name" value="COesterase"/>
    <property type="match status" value="1"/>
</dbReference>
<organism evidence="2">
    <name type="scientific">marine metagenome</name>
    <dbReference type="NCBI Taxonomy" id="408172"/>
    <lineage>
        <taxon>unclassified sequences</taxon>
        <taxon>metagenomes</taxon>
        <taxon>ecological metagenomes</taxon>
    </lineage>
</organism>
<dbReference type="Gene3D" id="3.40.50.1820">
    <property type="entry name" value="alpha/beta hydrolase"/>
    <property type="match status" value="1"/>
</dbReference>
<feature type="domain" description="Carboxylesterase type B" evidence="1">
    <location>
        <begin position="7"/>
        <end position="115"/>
    </location>
</feature>
<evidence type="ECO:0000313" key="2">
    <source>
        <dbReference type="EMBL" id="SVB95377.1"/>
    </source>
</evidence>
<dbReference type="InterPro" id="IPR002018">
    <property type="entry name" value="CarbesteraseB"/>
</dbReference>
<evidence type="ECO:0000259" key="1">
    <source>
        <dbReference type="Pfam" id="PF00135"/>
    </source>
</evidence>
<dbReference type="AlphaFoldDB" id="A0A382I842"/>
<dbReference type="EMBL" id="UINC01065568">
    <property type="protein sequence ID" value="SVB95377.1"/>
    <property type="molecule type" value="Genomic_DNA"/>
</dbReference>
<gene>
    <name evidence="2" type="ORF">METZ01_LOCUS248231</name>
</gene>
<reference evidence="2" key="1">
    <citation type="submission" date="2018-05" db="EMBL/GenBank/DDBJ databases">
        <authorList>
            <person name="Lanie J.A."/>
            <person name="Ng W.-L."/>
            <person name="Kazmierczak K.M."/>
            <person name="Andrzejewski T.M."/>
            <person name="Davidsen T.M."/>
            <person name="Wayne K.J."/>
            <person name="Tettelin H."/>
            <person name="Glass J.I."/>
            <person name="Rusch D."/>
            <person name="Podicherti R."/>
            <person name="Tsui H.-C.T."/>
            <person name="Winkler M.E."/>
        </authorList>
    </citation>
    <scope>NUCLEOTIDE SEQUENCE</scope>
</reference>
<protein>
    <recommendedName>
        <fullName evidence="1">Carboxylesterase type B domain-containing protein</fullName>
    </recommendedName>
</protein>
<sequence>VTEENHRVVMTRSGQVMGKAKDGAWLFCGIPYAAPPVGERRFKHAAPLDPWDEVRDATRFSPAAPQIPSGGMTDSVPVRWSEDCLYLNICTPEIDAEPRPVLVWIHGGAYRTGQGAIP</sequence>
<dbReference type="PANTHER" id="PTHR11559">
    <property type="entry name" value="CARBOXYLESTERASE"/>
    <property type="match status" value="1"/>
</dbReference>
<name>A0A382I842_9ZZZZ</name>
<accession>A0A382I842</accession>
<proteinExistence type="predicted"/>
<feature type="non-terminal residue" evidence="2">
    <location>
        <position position="1"/>
    </location>
</feature>